<dbReference type="InterPro" id="IPR029068">
    <property type="entry name" value="Glyas_Bleomycin-R_OHBP_Dase"/>
</dbReference>
<evidence type="ECO:0000313" key="3">
    <source>
        <dbReference type="Proteomes" id="UP001158067"/>
    </source>
</evidence>
<evidence type="ECO:0000313" key="2">
    <source>
        <dbReference type="EMBL" id="SMP73145.1"/>
    </source>
</evidence>
<evidence type="ECO:0000259" key="1">
    <source>
        <dbReference type="PROSITE" id="PS51819"/>
    </source>
</evidence>
<dbReference type="InterPro" id="IPR037523">
    <property type="entry name" value="VOC_core"/>
</dbReference>
<gene>
    <name evidence="2" type="ORF">SAMN06265222_11633</name>
</gene>
<dbReference type="PROSITE" id="PS51819">
    <property type="entry name" value="VOC"/>
    <property type="match status" value="1"/>
</dbReference>
<keyword evidence="3" id="KW-1185">Reference proteome</keyword>
<dbReference type="Gene3D" id="3.10.180.10">
    <property type="entry name" value="2,3-Dihydroxybiphenyl 1,2-Dioxygenase, domain 1"/>
    <property type="match status" value="1"/>
</dbReference>
<sequence length="148" mass="17006">MMSDGNPRPAMRDFKPFLGYGTDDFEAAKLFYQDVGFENIWDGCNACCFNTGIGNRFLVTLHIGYDRSSAGMLHLWVESVDSWYDYLAQKQLDTKYPGVKIADPSVAEWGWRILYVWDPGGWLLHIAEPHSEENKAFFNSAPWLELKK</sequence>
<comment type="caution">
    <text evidence="2">The sequence shown here is derived from an EMBL/GenBank/DDBJ whole genome shotgun (WGS) entry which is preliminary data.</text>
</comment>
<dbReference type="RefSeq" id="WP_283434685.1">
    <property type="nucleotide sequence ID" value="NZ_FXUG01000016.1"/>
</dbReference>
<dbReference type="EMBL" id="FXUG01000016">
    <property type="protein sequence ID" value="SMP73145.1"/>
    <property type="molecule type" value="Genomic_DNA"/>
</dbReference>
<protein>
    <recommendedName>
        <fullName evidence="1">VOC domain-containing protein</fullName>
    </recommendedName>
</protein>
<organism evidence="2 3">
    <name type="scientific">Neorhodopirellula lusitana</name>
    <dbReference type="NCBI Taxonomy" id="445327"/>
    <lineage>
        <taxon>Bacteria</taxon>
        <taxon>Pseudomonadati</taxon>
        <taxon>Planctomycetota</taxon>
        <taxon>Planctomycetia</taxon>
        <taxon>Pirellulales</taxon>
        <taxon>Pirellulaceae</taxon>
        <taxon>Neorhodopirellula</taxon>
    </lineage>
</organism>
<proteinExistence type="predicted"/>
<reference evidence="2 3" key="1">
    <citation type="submission" date="2017-05" db="EMBL/GenBank/DDBJ databases">
        <authorList>
            <person name="Varghese N."/>
            <person name="Submissions S."/>
        </authorList>
    </citation>
    <scope>NUCLEOTIDE SEQUENCE [LARGE SCALE GENOMIC DNA]</scope>
    <source>
        <strain evidence="2 3">DSM 25457</strain>
    </source>
</reference>
<name>A0ABY1QJZ2_9BACT</name>
<feature type="domain" description="VOC" evidence="1">
    <location>
        <begin position="13"/>
        <end position="129"/>
    </location>
</feature>
<dbReference type="Proteomes" id="UP001158067">
    <property type="component" value="Unassembled WGS sequence"/>
</dbReference>
<accession>A0ABY1QJZ2</accession>
<dbReference type="SUPFAM" id="SSF54593">
    <property type="entry name" value="Glyoxalase/Bleomycin resistance protein/Dihydroxybiphenyl dioxygenase"/>
    <property type="match status" value="1"/>
</dbReference>